<name>A0A0F9LNH6_9ZZZZ</name>
<organism evidence="1">
    <name type="scientific">marine sediment metagenome</name>
    <dbReference type="NCBI Taxonomy" id="412755"/>
    <lineage>
        <taxon>unclassified sequences</taxon>
        <taxon>metagenomes</taxon>
        <taxon>ecological metagenomes</taxon>
    </lineage>
</organism>
<dbReference type="EMBL" id="LAZR01012038">
    <property type="protein sequence ID" value="KKM46471.1"/>
    <property type="molecule type" value="Genomic_DNA"/>
</dbReference>
<sequence>MILPRYLNKEENENEKESLIMYVCLSDSAIFSS</sequence>
<dbReference type="AlphaFoldDB" id="A0A0F9LNH6"/>
<reference evidence="1" key="1">
    <citation type="journal article" date="2015" name="Nature">
        <title>Complex archaea that bridge the gap between prokaryotes and eukaryotes.</title>
        <authorList>
            <person name="Spang A."/>
            <person name="Saw J.H."/>
            <person name="Jorgensen S.L."/>
            <person name="Zaremba-Niedzwiedzka K."/>
            <person name="Martijn J."/>
            <person name="Lind A.E."/>
            <person name="van Eijk R."/>
            <person name="Schleper C."/>
            <person name="Guy L."/>
            <person name="Ettema T.J."/>
        </authorList>
    </citation>
    <scope>NUCLEOTIDE SEQUENCE</scope>
</reference>
<protein>
    <submittedName>
        <fullName evidence="1">Uncharacterized protein</fullName>
    </submittedName>
</protein>
<evidence type="ECO:0000313" key="1">
    <source>
        <dbReference type="EMBL" id="KKM46471.1"/>
    </source>
</evidence>
<accession>A0A0F9LNH6</accession>
<proteinExistence type="predicted"/>
<comment type="caution">
    <text evidence="1">The sequence shown here is derived from an EMBL/GenBank/DDBJ whole genome shotgun (WGS) entry which is preliminary data.</text>
</comment>
<gene>
    <name evidence="1" type="ORF">LCGC14_1560000</name>
</gene>